<keyword evidence="1" id="KW-0472">Membrane</keyword>
<name>A0A9D1W1B1_9FIRM</name>
<gene>
    <name evidence="2" type="ORF">H9851_03700</name>
</gene>
<accession>A0A9D1W1B1</accession>
<dbReference type="AlphaFoldDB" id="A0A9D1W1B1"/>
<organism evidence="2 3">
    <name type="scientific">Candidatus Borkfalkia faecavium</name>
    <dbReference type="NCBI Taxonomy" id="2838508"/>
    <lineage>
        <taxon>Bacteria</taxon>
        <taxon>Bacillati</taxon>
        <taxon>Bacillota</taxon>
        <taxon>Clostridia</taxon>
        <taxon>Christensenellales</taxon>
        <taxon>Christensenellaceae</taxon>
        <taxon>Candidatus Borkfalkia</taxon>
    </lineage>
</organism>
<comment type="caution">
    <text evidence="2">The sequence shown here is derived from an EMBL/GenBank/DDBJ whole genome shotgun (WGS) entry which is preliminary data.</text>
</comment>
<evidence type="ECO:0000313" key="2">
    <source>
        <dbReference type="EMBL" id="HIX50368.1"/>
    </source>
</evidence>
<evidence type="ECO:0000256" key="1">
    <source>
        <dbReference type="SAM" id="Phobius"/>
    </source>
</evidence>
<dbReference type="Proteomes" id="UP000886847">
    <property type="component" value="Unassembled WGS sequence"/>
</dbReference>
<sequence length="265" mass="27654">MKSLSLKNKIMAALAIALCAVIVGFLIYTAVVIVNGVKPKAPAVIGDDTVYDVNFGGNISLLGVDYDVELQGNDGEFTVNAGRISGVTGGTYTFTEGQGWTFSFADAGSTVVRSQFDDASKTFSFVYHLDLGSRGAGNLRFSFTDEDFTVDGEPWADIPSFGGTAVWFGGAVSAGCSCSCDAEGNFTIFSEPTAAAAITSITGTYEFTGGVYVLTAADGTVYTSTVNADGLHEIALKVFCPQLAAYGDAIAYTDLVLTQIVLTVD</sequence>
<reference evidence="2" key="2">
    <citation type="submission" date="2021-04" db="EMBL/GenBank/DDBJ databases">
        <authorList>
            <person name="Gilroy R."/>
        </authorList>
    </citation>
    <scope>NUCLEOTIDE SEQUENCE</scope>
    <source>
        <strain evidence="2">2189</strain>
    </source>
</reference>
<feature type="transmembrane region" description="Helical" evidence="1">
    <location>
        <begin position="12"/>
        <end position="34"/>
    </location>
</feature>
<proteinExistence type="predicted"/>
<keyword evidence="1" id="KW-1133">Transmembrane helix</keyword>
<reference evidence="2" key="1">
    <citation type="journal article" date="2021" name="PeerJ">
        <title>Extensive microbial diversity within the chicken gut microbiome revealed by metagenomics and culture.</title>
        <authorList>
            <person name="Gilroy R."/>
            <person name="Ravi A."/>
            <person name="Getino M."/>
            <person name="Pursley I."/>
            <person name="Horton D.L."/>
            <person name="Alikhan N.F."/>
            <person name="Baker D."/>
            <person name="Gharbi K."/>
            <person name="Hall N."/>
            <person name="Watson M."/>
            <person name="Adriaenssens E.M."/>
            <person name="Foster-Nyarko E."/>
            <person name="Jarju S."/>
            <person name="Secka A."/>
            <person name="Antonio M."/>
            <person name="Oren A."/>
            <person name="Chaudhuri R.R."/>
            <person name="La Ragione R."/>
            <person name="Hildebrand F."/>
            <person name="Pallen M.J."/>
        </authorList>
    </citation>
    <scope>NUCLEOTIDE SEQUENCE</scope>
    <source>
        <strain evidence="2">2189</strain>
    </source>
</reference>
<dbReference type="EMBL" id="DXEW01000020">
    <property type="protein sequence ID" value="HIX50368.1"/>
    <property type="molecule type" value="Genomic_DNA"/>
</dbReference>
<evidence type="ECO:0000313" key="3">
    <source>
        <dbReference type="Proteomes" id="UP000886847"/>
    </source>
</evidence>
<protein>
    <submittedName>
        <fullName evidence="2">Uncharacterized protein</fullName>
    </submittedName>
</protein>
<keyword evidence="1" id="KW-0812">Transmembrane</keyword>